<dbReference type="Proteomes" id="UP001623660">
    <property type="component" value="Unassembled WGS sequence"/>
</dbReference>
<feature type="region of interest" description="Disordered" evidence="1">
    <location>
        <begin position="33"/>
        <end position="56"/>
    </location>
</feature>
<protein>
    <recommendedName>
        <fullName evidence="4">ABC transporter substrate-binding protein</fullName>
    </recommendedName>
</protein>
<evidence type="ECO:0000313" key="2">
    <source>
        <dbReference type="EMBL" id="MFL0194320.1"/>
    </source>
</evidence>
<accession>A0ABW8SEC2</accession>
<keyword evidence="3" id="KW-1185">Reference proteome</keyword>
<evidence type="ECO:0008006" key="4">
    <source>
        <dbReference type="Google" id="ProtNLM"/>
    </source>
</evidence>
<comment type="caution">
    <text evidence="2">The sequence shown here is derived from an EMBL/GenBank/DDBJ whole genome shotgun (WGS) entry which is preliminary data.</text>
</comment>
<dbReference type="PROSITE" id="PS51257">
    <property type="entry name" value="PROKAR_LIPOPROTEIN"/>
    <property type="match status" value="1"/>
</dbReference>
<sequence length="56" mass="6090">MKKITVKISTIAIMLVFVLSLVACGAKHEAVKPDKSPKEVAVDKKHTEDLKKESGV</sequence>
<dbReference type="RefSeq" id="WP_406790439.1">
    <property type="nucleotide sequence ID" value="NZ_JBJHZX010000002.1"/>
</dbReference>
<reference evidence="2 3" key="1">
    <citation type="submission" date="2024-11" db="EMBL/GenBank/DDBJ databases">
        <authorList>
            <person name="Heng Y.C."/>
            <person name="Lim A.C.H."/>
            <person name="Lee J.K.Y."/>
            <person name="Kittelmann S."/>
        </authorList>
    </citation>
    <scope>NUCLEOTIDE SEQUENCE [LARGE SCALE GENOMIC DNA]</scope>
    <source>
        <strain evidence="2 3">WILCCON 0269</strain>
    </source>
</reference>
<dbReference type="EMBL" id="JBJHZX010000002">
    <property type="protein sequence ID" value="MFL0194320.1"/>
    <property type="molecule type" value="Genomic_DNA"/>
</dbReference>
<gene>
    <name evidence="2" type="ORF">ACJDU8_01835</name>
</gene>
<name>A0ABW8SEC2_9CLOT</name>
<organism evidence="2 3">
    <name type="scientific">Candidatus Clostridium eludens</name>
    <dbReference type="NCBI Taxonomy" id="3381663"/>
    <lineage>
        <taxon>Bacteria</taxon>
        <taxon>Bacillati</taxon>
        <taxon>Bacillota</taxon>
        <taxon>Clostridia</taxon>
        <taxon>Eubacteriales</taxon>
        <taxon>Clostridiaceae</taxon>
        <taxon>Clostridium</taxon>
    </lineage>
</organism>
<proteinExistence type="predicted"/>
<evidence type="ECO:0000256" key="1">
    <source>
        <dbReference type="SAM" id="MobiDB-lite"/>
    </source>
</evidence>
<evidence type="ECO:0000313" key="3">
    <source>
        <dbReference type="Proteomes" id="UP001623660"/>
    </source>
</evidence>